<evidence type="ECO:0000313" key="2">
    <source>
        <dbReference type="Ensembl" id="ENSCCNP00000026392.1"/>
    </source>
</evidence>
<proteinExistence type="predicted"/>
<reference evidence="2" key="1">
    <citation type="submission" date="2023-09" db="UniProtKB">
        <authorList>
            <consortium name="Ensembl"/>
        </authorList>
    </citation>
    <scope>IDENTIFICATION</scope>
</reference>
<accession>A0A8C0ZXF3</accession>
<feature type="chain" id="PRO_5034234504" description="Secreted protein" evidence="1">
    <location>
        <begin position="27"/>
        <end position="116"/>
    </location>
</feature>
<evidence type="ECO:0000256" key="1">
    <source>
        <dbReference type="SAM" id="SignalP"/>
    </source>
</evidence>
<protein>
    <recommendedName>
        <fullName evidence="3">Secreted protein</fullName>
    </recommendedName>
</protein>
<feature type="signal peptide" evidence="1">
    <location>
        <begin position="1"/>
        <end position="26"/>
    </location>
</feature>
<dbReference type="Ensembl" id="ENSCCNT00000033465.1">
    <property type="protein sequence ID" value="ENSCCNP00000026392.1"/>
    <property type="gene ID" value="ENSCCNG00000025617.1"/>
</dbReference>
<dbReference type="AlphaFoldDB" id="A0A8C0ZXF3"/>
<sequence>MRRLTTVAPSALRLTVILQLLGQSLSSFLLPGPQFPHRLCFLISHWLITHQHIPSPLGGSSVSPLAPQVGPYSAAPPHPSLFVLKGRASGPGMNSTQGILAMPSRPMERATCLFFI</sequence>
<name>A0A8C0ZXF3_CASCN</name>
<keyword evidence="1" id="KW-0732">Signal</keyword>
<evidence type="ECO:0008006" key="3">
    <source>
        <dbReference type="Google" id="ProtNLM"/>
    </source>
</evidence>
<organism evidence="2">
    <name type="scientific">Castor canadensis</name>
    <name type="common">American beaver</name>
    <dbReference type="NCBI Taxonomy" id="51338"/>
    <lineage>
        <taxon>Eukaryota</taxon>
        <taxon>Metazoa</taxon>
        <taxon>Chordata</taxon>
        <taxon>Craniata</taxon>
        <taxon>Vertebrata</taxon>
        <taxon>Euteleostomi</taxon>
        <taxon>Mammalia</taxon>
        <taxon>Eutheria</taxon>
        <taxon>Euarchontoglires</taxon>
        <taxon>Glires</taxon>
        <taxon>Rodentia</taxon>
        <taxon>Castorimorpha</taxon>
        <taxon>Castoridae</taxon>
        <taxon>Castor</taxon>
    </lineage>
</organism>